<organism evidence="1 2">
    <name type="scientific">Xylanibacter ruminicola</name>
    <name type="common">Prevotella ruminicola</name>
    <dbReference type="NCBI Taxonomy" id="839"/>
    <lineage>
        <taxon>Bacteria</taxon>
        <taxon>Pseudomonadati</taxon>
        <taxon>Bacteroidota</taxon>
        <taxon>Bacteroidia</taxon>
        <taxon>Bacteroidales</taxon>
        <taxon>Prevotellaceae</taxon>
        <taxon>Xylanibacter</taxon>
    </lineage>
</organism>
<dbReference type="Gene3D" id="1.10.10.60">
    <property type="entry name" value="Homeodomain-like"/>
    <property type="match status" value="1"/>
</dbReference>
<dbReference type="InterPro" id="IPR010982">
    <property type="entry name" value="Lambda_DNA-bd_dom_sf"/>
</dbReference>
<reference evidence="1" key="1">
    <citation type="submission" date="2019-04" db="EMBL/GenBank/DDBJ databases">
        <title>Evolution of Biomass-Degrading Anaerobic Consortia Revealed by Metagenomics.</title>
        <authorList>
            <person name="Peng X."/>
        </authorList>
    </citation>
    <scope>NUCLEOTIDE SEQUENCE</scope>
    <source>
        <strain evidence="1">SIG140</strain>
    </source>
</reference>
<proteinExistence type="predicted"/>
<dbReference type="GO" id="GO:0003677">
    <property type="term" value="F:DNA binding"/>
    <property type="evidence" value="ECO:0007669"/>
    <property type="project" value="InterPro"/>
</dbReference>
<protein>
    <submittedName>
        <fullName evidence="1">XRE family transcriptional regulator</fullName>
    </submittedName>
</protein>
<comment type="caution">
    <text evidence="1">The sequence shown here is derived from an EMBL/GenBank/DDBJ whole genome shotgun (WGS) entry which is preliminary data.</text>
</comment>
<dbReference type="EMBL" id="SUYC01000014">
    <property type="protein sequence ID" value="MBE6271640.1"/>
    <property type="molecule type" value="Genomic_DNA"/>
</dbReference>
<evidence type="ECO:0000313" key="2">
    <source>
        <dbReference type="Proteomes" id="UP000806522"/>
    </source>
</evidence>
<sequence>MVNVGQLIKEELESQERTVSWLARKLNCTRATVYRIFDKVSLDTALLAEVSQILHRDFFRELSEDIKTNMDGK</sequence>
<dbReference type="Proteomes" id="UP000806522">
    <property type="component" value="Unassembled WGS sequence"/>
</dbReference>
<evidence type="ECO:0000313" key="1">
    <source>
        <dbReference type="EMBL" id="MBE6271640.1"/>
    </source>
</evidence>
<accession>A0A9D5SCC7</accession>
<dbReference type="AlphaFoldDB" id="A0A9D5SCC7"/>
<name>A0A9D5SCC7_XYLRU</name>
<gene>
    <name evidence="1" type="ORF">E7101_11935</name>
</gene>
<dbReference type="SUPFAM" id="SSF47413">
    <property type="entry name" value="lambda repressor-like DNA-binding domains"/>
    <property type="match status" value="1"/>
</dbReference>